<dbReference type="CDD" id="cd02440">
    <property type="entry name" value="AdoMet_MTases"/>
    <property type="match status" value="1"/>
</dbReference>
<evidence type="ECO:0000256" key="2">
    <source>
        <dbReference type="ARBA" id="ARBA00022603"/>
    </source>
</evidence>
<evidence type="ECO:0000256" key="1">
    <source>
        <dbReference type="ARBA" id="ARBA00012771"/>
    </source>
</evidence>
<dbReference type="EMBL" id="CP048995">
    <property type="protein sequence ID" value="QID82066.1"/>
    <property type="molecule type" value="Genomic_DNA"/>
</dbReference>
<dbReference type="InterPro" id="IPR007848">
    <property type="entry name" value="Small_mtfrase_dom"/>
</dbReference>
<keyword evidence="4" id="KW-0949">S-adenosyl-L-methionine</keyword>
<keyword evidence="2 7" id="KW-0489">Methyltransferase</keyword>
<keyword evidence="3 7" id="KW-0808">Transferase</keyword>
<dbReference type="EC" id="2.1.1.297" evidence="1"/>
<reference evidence="7 8" key="1">
    <citation type="journal article" date="2019" name="BMC Genomics">
        <title>Chromosome level assembly and comparative genome analysis confirm lager-brewing yeasts originated from a single hybridization.</title>
        <authorList>
            <person name="Salazar A.N."/>
            <person name="Gorter de Vries A.R."/>
            <person name="van den Broek M."/>
            <person name="Brouwers N."/>
            <person name="de la Torre Cortes P."/>
            <person name="Kuijpers N.G.A."/>
            <person name="Daran J.G."/>
            <person name="Abeel T."/>
        </authorList>
    </citation>
    <scope>NUCLEOTIDE SEQUENCE [LARGE SCALE GENOMIC DNA]</scope>
    <source>
        <strain evidence="7 8">CBS 1483</strain>
    </source>
</reference>
<dbReference type="PANTHER" id="PTHR18895:SF74">
    <property type="entry name" value="MTRF1L RELEASE FACTOR GLUTAMINE METHYLTRANSFERASE"/>
    <property type="match status" value="1"/>
</dbReference>
<sequence>MPRISTSLIRKASRIRPGLHLLLPECRTLEQAKLEYKWLTEELPPDKSIRWACLQRYKHVPLQYILRSQPFGALDIVCKPGVLIPRWETEEWVMAIIRALNNSMLSRHTIPLHICDTFTGTGCIALALSHGIANCTFTAIDVSTRAIKLVKENMLKNKVSGGKLVQHNILSSKASDEYPSHIDILTGNPPYIRKRDFNRDVKTSVKLFEPRLALVGELECYINLVNYWLPKTDSFFYEIGDVEQFNYVERRIKEDSYLSRIWSIGLKYDSNGKARVVYGFKATPKGQILHQIFASFGTIRHLAAALSGHKANCN</sequence>
<organism evidence="7 8">
    <name type="scientific">Saccharomyces pastorianus</name>
    <name type="common">Lager yeast</name>
    <name type="synonym">Saccharomyces cerevisiae x Saccharomyces eubayanus</name>
    <dbReference type="NCBI Taxonomy" id="27292"/>
    <lineage>
        <taxon>Eukaryota</taxon>
        <taxon>Fungi</taxon>
        <taxon>Dikarya</taxon>
        <taxon>Ascomycota</taxon>
        <taxon>Saccharomycotina</taxon>
        <taxon>Saccharomycetes</taxon>
        <taxon>Saccharomycetales</taxon>
        <taxon>Saccharomycetaceae</taxon>
        <taxon>Saccharomyces</taxon>
    </lineage>
</organism>
<evidence type="ECO:0000256" key="4">
    <source>
        <dbReference type="ARBA" id="ARBA00022691"/>
    </source>
</evidence>
<dbReference type="Pfam" id="PF05175">
    <property type="entry name" value="MTS"/>
    <property type="match status" value="1"/>
</dbReference>
<protein>
    <recommendedName>
        <fullName evidence="1">peptide chain release factor N(5)-glutamine methyltransferase</fullName>
        <ecNumber evidence="1">2.1.1.297</ecNumber>
    </recommendedName>
</protein>
<dbReference type="InterPro" id="IPR029063">
    <property type="entry name" value="SAM-dependent_MTases_sf"/>
</dbReference>
<evidence type="ECO:0000313" key="8">
    <source>
        <dbReference type="Proteomes" id="UP000501346"/>
    </source>
</evidence>
<dbReference type="InterPro" id="IPR050320">
    <property type="entry name" value="N5-glutamine_MTase"/>
</dbReference>
<dbReference type="AlphaFoldDB" id="A0A6C1DYC9"/>
<evidence type="ECO:0000259" key="6">
    <source>
        <dbReference type="Pfam" id="PF05175"/>
    </source>
</evidence>
<dbReference type="OrthoDB" id="269872at2759"/>
<gene>
    <name evidence="7" type="primary">MTQ1_1</name>
    <name evidence="7" type="ORF">GRS66_004468</name>
</gene>
<proteinExistence type="predicted"/>
<dbReference type="NCBIfam" id="TIGR00536">
    <property type="entry name" value="hemK_fam"/>
    <property type="match status" value="1"/>
</dbReference>
<accession>A0A6C1DYC9</accession>
<dbReference type="SUPFAM" id="SSF53335">
    <property type="entry name" value="S-adenosyl-L-methionine-dependent methyltransferases"/>
    <property type="match status" value="1"/>
</dbReference>
<evidence type="ECO:0000256" key="5">
    <source>
        <dbReference type="ARBA" id="ARBA00048391"/>
    </source>
</evidence>
<keyword evidence="8" id="KW-1185">Reference proteome</keyword>
<name>A0A6C1DYC9_SACPS</name>
<comment type="catalytic activity">
    <reaction evidence="5">
        <text>L-glutaminyl-[peptide chain release factor] + S-adenosyl-L-methionine = N(5)-methyl-L-glutaminyl-[peptide chain release factor] + S-adenosyl-L-homocysteine + H(+)</text>
        <dbReference type="Rhea" id="RHEA:42896"/>
        <dbReference type="Rhea" id="RHEA-COMP:10271"/>
        <dbReference type="Rhea" id="RHEA-COMP:10272"/>
        <dbReference type="ChEBI" id="CHEBI:15378"/>
        <dbReference type="ChEBI" id="CHEBI:30011"/>
        <dbReference type="ChEBI" id="CHEBI:57856"/>
        <dbReference type="ChEBI" id="CHEBI:59789"/>
        <dbReference type="ChEBI" id="CHEBI:61891"/>
        <dbReference type="EC" id="2.1.1.297"/>
    </reaction>
</comment>
<evidence type="ECO:0000256" key="3">
    <source>
        <dbReference type="ARBA" id="ARBA00022679"/>
    </source>
</evidence>
<evidence type="ECO:0000313" key="7">
    <source>
        <dbReference type="EMBL" id="QID82066.1"/>
    </source>
</evidence>
<dbReference type="InterPro" id="IPR004556">
    <property type="entry name" value="HemK-like"/>
</dbReference>
<dbReference type="GO" id="GO:0102559">
    <property type="term" value="F:peptide chain release factor N(5)-glutamine methyltransferase activity"/>
    <property type="evidence" value="ECO:0007669"/>
    <property type="project" value="UniProtKB-EC"/>
</dbReference>
<dbReference type="GO" id="GO:0005739">
    <property type="term" value="C:mitochondrion"/>
    <property type="evidence" value="ECO:0007669"/>
    <property type="project" value="TreeGrafter"/>
</dbReference>
<dbReference type="Gene3D" id="3.40.50.150">
    <property type="entry name" value="Vaccinia Virus protein VP39"/>
    <property type="match status" value="1"/>
</dbReference>
<feature type="domain" description="Methyltransferase small" evidence="6">
    <location>
        <begin position="113"/>
        <end position="201"/>
    </location>
</feature>
<dbReference type="PANTHER" id="PTHR18895">
    <property type="entry name" value="HEMK METHYLTRANSFERASE"/>
    <property type="match status" value="1"/>
</dbReference>
<dbReference type="Proteomes" id="UP000501346">
    <property type="component" value="Chromosome ScXIV"/>
</dbReference>
<dbReference type="GO" id="GO:0032259">
    <property type="term" value="P:methylation"/>
    <property type="evidence" value="ECO:0007669"/>
    <property type="project" value="UniProtKB-KW"/>
</dbReference>